<dbReference type="InterPro" id="IPR036188">
    <property type="entry name" value="FAD/NAD-bd_sf"/>
</dbReference>
<accession>A0A2S0MKA1</accession>
<evidence type="ECO:0008006" key="3">
    <source>
        <dbReference type="Google" id="ProtNLM"/>
    </source>
</evidence>
<dbReference type="InterPro" id="IPR050407">
    <property type="entry name" value="Geranylgeranyl_reductase"/>
</dbReference>
<dbReference type="SUPFAM" id="SSF51905">
    <property type="entry name" value="FAD/NAD(P)-binding domain"/>
    <property type="match status" value="1"/>
</dbReference>
<gene>
    <name evidence="1" type="ORF">C6Y53_00395</name>
</gene>
<reference evidence="2" key="1">
    <citation type="submission" date="2018-03" db="EMBL/GenBank/DDBJ databases">
        <title>Genomic analysis of the strain SH-1 isolated from shrimp intestine.</title>
        <authorList>
            <person name="Kim Y.-S."/>
            <person name="Kim S.-E."/>
            <person name="Kim K.-H."/>
        </authorList>
    </citation>
    <scope>NUCLEOTIDE SEQUENCE [LARGE SCALE GENOMIC DNA]</scope>
    <source>
        <strain evidence="2">SH-1</strain>
    </source>
</reference>
<sequence length="469" mass="50383">MTGPPNGRMAQGLDLFDIAIAGGGPAGAVAAILLARAGFRVGIATLPASRERIEGLSPRVAAILRAHRIALDGVAPPSQRRAIWGDLRGDQNVEHVVRRARFDNGLLAQARREGVRLFEGAIASVLPETGMIRLADGRELRAGLLFEARGRRAPRLPRSGTRRGGWTGPDTISMAGFVTRPDGHDPGSVIEARPEGWTWQARLADGRDWMQVVGDASALANLRGAQARVSRLWQHVLGAGAPGSPGIAPPARPVVSAAASRLNAPVLDLRCPRLGDAAVALDPLSGHGLFWAISSALMALPLARAIFGGKTDLARAFYRDRVVETFWRQARIGRDFYATSGQTGGFWRARRLWPDTEPAHPALATPRLEPRVLLRNGELGRGEVLVTSADPGGAAFVMGQEIAPVLRAIRGRPLPAAAVFHQRYLPQSPADVAERVHGWLIDRGLGQGPTIRFRTFDEEKSTCENKQAV</sequence>
<name>A0A2S0MKA1_9RHOB</name>
<dbReference type="Gene3D" id="3.30.9.100">
    <property type="match status" value="1"/>
</dbReference>
<dbReference type="PANTHER" id="PTHR42685:SF22">
    <property type="entry name" value="CONDITIONED MEDIUM FACTOR RECEPTOR 1"/>
    <property type="match status" value="1"/>
</dbReference>
<dbReference type="RefSeq" id="WP_149615425.1">
    <property type="nucleotide sequence ID" value="NZ_CP027665.1"/>
</dbReference>
<protein>
    <recommendedName>
        <fullName evidence="3">Dehydrogenase (Flavoprotein)</fullName>
    </recommendedName>
</protein>
<dbReference type="KEGG" id="thas:C6Y53_00395"/>
<proteinExistence type="predicted"/>
<dbReference type="Proteomes" id="UP000237655">
    <property type="component" value="Chromosome"/>
</dbReference>
<evidence type="ECO:0000313" key="1">
    <source>
        <dbReference type="EMBL" id="AVO36318.2"/>
    </source>
</evidence>
<keyword evidence="2" id="KW-1185">Reference proteome</keyword>
<dbReference type="Gene3D" id="3.50.50.60">
    <property type="entry name" value="FAD/NAD(P)-binding domain"/>
    <property type="match status" value="1"/>
</dbReference>
<dbReference type="AlphaFoldDB" id="A0A2S0MKA1"/>
<organism evidence="1 2">
    <name type="scientific">Pukyongiella litopenaei</name>
    <dbReference type="NCBI Taxonomy" id="2605946"/>
    <lineage>
        <taxon>Bacteria</taxon>
        <taxon>Pseudomonadati</taxon>
        <taxon>Pseudomonadota</taxon>
        <taxon>Alphaproteobacteria</taxon>
        <taxon>Rhodobacterales</taxon>
        <taxon>Paracoccaceae</taxon>
        <taxon>Pukyongiella</taxon>
    </lineage>
</organism>
<dbReference type="EMBL" id="CP027665">
    <property type="protein sequence ID" value="AVO36318.2"/>
    <property type="molecule type" value="Genomic_DNA"/>
</dbReference>
<evidence type="ECO:0000313" key="2">
    <source>
        <dbReference type="Proteomes" id="UP000237655"/>
    </source>
</evidence>
<dbReference type="PANTHER" id="PTHR42685">
    <property type="entry name" value="GERANYLGERANYL DIPHOSPHATE REDUCTASE"/>
    <property type="match status" value="1"/>
</dbReference>
<dbReference type="PRINTS" id="PR00420">
    <property type="entry name" value="RNGMNOXGNASE"/>
</dbReference>